<sequence length="135" mass="15133">IDLPVCSKTTFKQLRQKEANHVELKSLQRNLNWTLRLEAQLQHLILQAQKPRANLNQMDDIMTAGLCPIHTTANFSIALNLVSIKQAISSLSSKRSHLYQASYLIPIRQAIANLSSPSPPSGLSTHILNLFLMYS</sequence>
<comment type="caution">
    <text evidence="1">The sequence shown here is derived from an EMBL/GenBank/DDBJ whole genome shotgun (WGS) entry which is preliminary data.</text>
</comment>
<reference evidence="2" key="1">
    <citation type="journal article" date="2018" name="BMC Genomics">
        <title>Genomic insights into host adaptation between the wheat stripe rust pathogen (Puccinia striiformis f. sp. tritici) and the barley stripe rust pathogen (Puccinia striiformis f. sp. hordei).</title>
        <authorList>
            <person name="Xia C."/>
            <person name="Wang M."/>
            <person name="Yin C."/>
            <person name="Cornejo O.E."/>
            <person name="Hulbert S.H."/>
            <person name="Chen X."/>
        </authorList>
    </citation>
    <scope>NUCLEOTIDE SEQUENCE [LARGE SCALE GENOMIC DNA]</scope>
    <source>
        <strain evidence="2">93-210</strain>
    </source>
</reference>
<feature type="non-terminal residue" evidence="1">
    <location>
        <position position="1"/>
    </location>
</feature>
<dbReference type="Proteomes" id="UP001060170">
    <property type="component" value="Chromosome 4"/>
</dbReference>
<reference evidence="2" key="2">
    <citation type="journal article" date="2018" name="Mol. Plant Microbe Interact.">
        <title>Genome sequence resources for the wheat stripe rust pathogen (Puccinia striiformis f. sp. tritici) and the barley stripe rust pathogen (Puccinia striiformis f. sp. hordei).</title>
        <authorList>
            <person name="Xia C."/>
            <person name="Wang M."/>
            <person name="Yin C."/>
            <person name="Cornejo O.E."/>
            <person name="Hulbert S.H."/>
            <person name="Chen X."/>
        </authorList>
    </citation>
    <scope>NUCLEOTIDE SEQUENCE [LARGE SCALE GENOMIC DNA]</scope>
    <source>
        <strain evidence="2">93-210</strain>
    </source>
</reference>
<proteinExistence type="predicted"/>
<evidence type="ECO:0000313" key="1">
    <source>
        <dbReference type="EMBL" id="KAI7957256.1"/>
    </source>
</evidence>
<gene>
    <name evidence="1" type="ORF">MJO28_004351</name>
</gene>
<protein>
    <submittedName>
        <fullName evidence="1">Uncharacterized protein</fullName>
    </submittedName>
</protein>
<keyword evidence="2" id="KW-1185">Reference proteome</keyword>
<dbReference type="EMBL" id="CM045868">
    <property type="protein sequence ID" value="KAI7957256.1"/>
    <property type="molecule type" value="Genomic_DNA"/>
</dbReference>
<reference evidence="1 2" key="3">
    <citation type="journal article" date="2022" name="Microbiol. Spectr.">
        <title>Folding features and dynamics of 3D genome architecture in plant fungal pathogens.</title>
        <authorList>
            <person name="Xia C."/>
        </authorList>
    </citation>
    <scope>NUCLEOTIDE SEQUENCE [LARGE SCALE GENOMIC DNA]</scope>
    <source>
        <strain evidence="1 2">93-210</strain>
    </source>
</reference>
<accession>A0ACC0EPJ7</accession>
<name>A0ACC0EPJ7_9BASI</name>
<evidence type="ECO:0000313" key="2">
    <source>
        <dbReference type="Proteomes" id="UP001060170"/>
    </source>
</evidence>
<organism evidence="1 2">
    <name type="scientific">Puccinia striiformis f. sp. tritici</name>
    <dbReference type="NCBI Taxonomy" id="168172"/>
    <lineage>
        <taxon>Eukaryota</taxon>
        <taxon>Fungi</taxon>
        <taxon>Dikarya</taxon>
        <taxon>Basidiomycota</taxon>
        <taxon>Pucciniomycotina</taxon>
        <taxon>Pucciniomycetes</taxon>
        <taxon>Pucciniales</taxon>
        <taxon>Pucciniaceae</taxon>
        <taxon>Puccinia</taxon>
    </lineage>
</organism>